<evidence type="ECO:0008006" key="3">
    <source>
        <dbReference type="Google" id="ProtNLM"/>
    </source>
</evidence>
<proteinExistence type="predicted"/>
<evidence type="ECO:0000313" key="2">
    <source>
        <dbReference type="Proteomes" id="UP000198683"/>
    </source>
</evidence>
<evidence type="ECO:0000313" key="1">
    <source>
        <dbReference type="EMBL" id="SDK08861.1"/>
    </source>
</evidence>
<accession>A0A1G8Z1E8</accession>
<dbReference type="RefSeq" id="WP_090762452.1">
    <property type="nucleotide sequence ID" value="NZ_FNFB01000005.1"/>
</dbReference>
<sequence length="168" mass="17854">MRAFLDSLAVLSFLGTVLLLFAFAAMLNMVRELQAKLLRAQAAVPAAPTVRAVDRFGSDDGAPTFVLVVSEHCPNCRDRAHRLAAVAGPDLSWHAVLLASAERCAEWVADSQVLPVIDAALVGTVAVGATPTLVKYSADGREEWRRVVGSDDDLDALLAVDSAERLSA</sequence>
<dbReference type="STRING" id="683260.SAMN05421874_10581"/>
<dbReference type="InterPro" id="IPR036249">
    <property type="entry name" value="Thioredoxin-like_sf"/>
</dbReference>
<keyword evidence="2" id="KW-1185">Reference proteome</keyword>
<dbReference type="SUPFAM" id="SSF52833">
    <property type="entry name" value="Thioredoxin-like"/>
    <property type="match status" value="1"/>
</dbReference>
<organism evidence="1 2">
    <name type="scientific">Nonomuraea maritima</name>
    <dbReference type="NCBI Taxonomy" id="683260"/>
    <lineage>
        <taxon>Bacteria</taxon>
        <taxon>Bacillati</taxon>
        <taxon>Actinomycetota</taxon>
        <taxon>Actinomycetes</taxon>
        <taxon>Streptosporangiales</taxon>
        <taxon>Streptosporangiaceae</taxon>
        <taxon>Nonomuraea</taxon>
    </lineage>
</organism>
<dbReference type="Proteomes" id="UP000198683">
    <property type="component" value="Unassembled WGS sequence"/>
</dbReference>
<reference evidence="1 2" key="1">
    <citation type="submission" date="2016-10" db="EMBL/GenBank/DDBJ databases">
        <authorList>
            <person name="de Groot N.N."/>
        </authorList>
    </citation>
    <scope>NUCLEOTIDE SEQUENCE [LARGE SCALE GENOMIC DNA]</scope>
    <source>
        <strain evidence="1 2">CGMCC 4.5681</strain>
    </source>
</reference>
<protein>
    <recommendedName>
        <fullName evidence="3">Thioredoxin domain-containing protein</fullName>
    </recommendedName>
</protein>
<gene>
    <name evidence="1" type="ORF">SAMN05421874_10581</name>
</gene>
<name>A0A1G8Z1E8_9ACTN</name>
<dbReference type="EMBL" id="FNFB01000005">
    <property type="protein sequence ID" value="SDK08861.1"/>
    <property type="molecule type" value="Genomic_DNA"/>
</dbReference>
<dbReference type="AlphaFoldDB" id="A0A1G8Z1E8"/>
<dbReference type="OrthoDB" id="3530457at2"/>